<dbReference type="InterPro" id="IPR013106">
    <property type="entry name" value="Ig_V-set"/>
</dbReference>
<evidence type="ECO:0000256" key="3">
    <source>
        <dbReference type="ARBA" id="ARBA00023319"/>
    </source>
</evidence>
<dbReference type="GO" id="GO:1990782">
    <property type="term" value="F:protein tyrosine kinase binding"/>
    <property type="evidence" value="ECO:0007669"/>
    <property type="project" value="TreeGrafter"/>
</dbReference>
<evidence type="ECO:0000256" key="1">
    <source>
        <dbReference type="ARBA" id="ARBA00022729"/>
    </source>
</evidence>
<comment type="similarity">
    <text evidence="4">Belongs to the immunoglobulin superfamily. CEA family.</text>
</comment>
<dbReference type="KEGG" id="pdic:114511383"/>
<dbReference type="GO" id="GO:0002682">
    <property type="term" value="P:regulation of immune system process"/>
    <property type="evidence" value="ECO:0007669"/>
    <property type="project" value="TreeGrafter"/>
</dbReference>
<feature type="domain" description="Ig-like" evidence="5">
    <location>
        <begin position="141"/>
        <end position="228"/>
    </location>
</feature>
<keyword evidence="2" id="KW-0325">Glycoprotein</keyword>
<sequence>MGSLSVSTHRGLIHWQGLLLVVSLFTFWCLPTNAQFSIASTNVAEGKNVRLSLLNTPQNALGYRWFRGEREIPNNLIAAYFILERKFINGRLYDRRKTIDLDGSLLIRKVTREDRGMYTVVAHLPNSVQQVGFGRLDVFQPVKVPILLTSNSTITENEDAVVLTCYTNAVSIEWFFNSMNLRLSERKKLSEDRRSLTIDPIQKEDSGYYQCKVSNPISSAESWPLELHMQHD</sequence>
<dbReference type="Pfam" id="PF13927">
    <property type="entry name" value="Ig_3"/>
    <property type="match status" value="1"/>
</dbReference>
<keyword evidence="3" id="KW-0393">Immunoglobulin domain</keyword>
<dbReference type="InterPro" id="IPR036179">
    <property type="entry name" value="Ig-like_dom_sf"/>
</dbReference>
<keyword evidence="6" id="KW-1185">Reference proteome</keyword>
<dbReference type="InterPro" id="IPR003599">
    <property type="entry name" value="Ig_sub"/>
</dbReference>
<evidence type="ECO:0000256" key="4">
    <source>
        <dbReference type="ARBA" id="ARBA00038222"/>
    </source>
</evidence>
<dbReference type="Proteomes" id="UP000504628">
    <property type="component" value="Chromosome 12"/>
</dbReference>
<dbReference type="GO" id="GO:0009986">
    <property type="term" value="C:cell surface"/>
    <property type="evidence" value="ECO:0007669"/>
    <property type="project" value="TreeGrafter"/>
</dbReference>
<dbReference type="GO" id="GO:0005886">
    <property type="term" value="C:plasma membrane"/>
    <property type="evidence" value="ECO:0007669"/>
    <property type="project" value="TreeGrafter"/>
</dbReference>
<evidence type="ECO:0000313" key="6">
    <source>
        <dbReference type="Proteomes" id="UP000504628"/>
    </source>
</evidence>
<dbReference type="AlphaFoldDB" id="A0A7E6CMB6"/>
<dbReference type="InParanoid" id="A0A7E6CMB6"/>
<keyword evidence="1" id="KW-0732">Signal</keyword>
<dbReference type="GO" id="GO:0007165">
    <property type="term" value="P:signal transduction"/>
    <property type="evidence" value="ECO:0007669"/>
    <property type="project" value="TreeGrafter"/>
</dbReference>
<dbReference type="RefSeq" id="XP_035868063.1">
    <property type="nucleotide sequence ID" value="XM_036012170.1"/>
</dbReference>
<dbReference type="OrthoDB" id="10012075at2759"/>
<dbReference type="PANTHER" id="PTHR44427">
    <property type="entry name" value="CARCINOEMBRYONIC ANTIGEN-RELATED CELL ADHESION MOLECULE 19"/>
    <property type="match status" value="1"/>
</dbReference>
<evidence type="ECO:0000313" key="7">
    <source>
        <dbReference type="RefSeq" id="XP_035868063.1"/>
    </source>
</evidence>
<dbReference type="SMART" id="SM00408">
    <property type="entry name" value="IGc2"/>
    <property type="match status" value="1"/>
</dbReference>
<dbReference type="PROSITE" id="PS50835">
    <property type="entry name" value="IG_LIKE"/>
    <property type="match status" value="1"/>
</dbReference>
<gene>
    <name evidence="7" type="primary">LOC114511383</name>
</gene>
<proteinExistence type="inferred from homology"/>
<dbReference type="InterPro" id="IPR013783">
    <property type="entry name" value="Ig-like_fold"/>
</dbReference>
<dbReference type="PANTHER" id="PTHR44427:SF1">
    <property type="entry name" value="CARCINOEMBRYONIC ANTIGEN-RELATED CELL ADHESION MOLECULE 1"/>
    <property type="match status" value="1"/>
</dbReference>
<dbReference type="Gene3D" id="2.60.40.10">
    <property type="entry name" value="Immunoglobulins"/>
    <property type="match status" value="2"/>
</dbReference>
<evidence type="ECO:0000256" key="2">
    <source>
        <dbReference type="ARBA" id="ARBA00023180"/>
    </source>
</evidence>
<dbReference type="FunFam" id="2.60.40.10:FF:000244">
    <property type="entry name" value="carcinoembryonic antigen-related cell adhesion molecule 16"/>
    <property type="match status" value="1"/>
</dbReference>
<dbReference type="SUPFAM" id="SSF48726">
    <property type="entry name" value="Immunoglobulin"/>
    <property type="match status" value="2"/>
</dbReference>
<dbReference type="SMART" id="SM00409">
    <property type="entry name" value="IG"/>
    <property type="match status" value="2"/>
</dbReference>
<dbReference type="InterPro" id="IPR007110">
    <property type="entry name" value="Ig-like_dom"/>
</dbReference>
<reference evidence="7" key="1">
    <citation type="submission" date="2025-08" db="UniProtKB">
        <authorList>
            <consortium name="RefSeq"/>
        </authorList>
    </citation>
    <scope>IDENTIFICATION</scope>
    <source>
        <tissue evidence="7">Muscle</tissue>
    </source>
</reference>
<dbReference type="GeneID" id="114511383"/>
<dbReference type="InterPro" id="IPR050831">
    <property type="entry name" value="CEA_cell_adhesion"/>
</dbReference>
<protein>
    <submittedName>
        <fullName evidence="7">Carcinoembryonic antigen-related cell adhesion molecule 21-like</fullName>
    </submittedName>
</protein>
<dbReference type="Pfam" id="PF07686">
    <property type="entry name" value="V-set"/>
    <property type="match status" value="1"/>
</dbReference>
<dbReference type="InterPro" id="IPR003598">
    <property type="entry name" value="Ig_sub2"/>
</dbReference>
<evidence type="ECO:0000259" key="5">
    <source>
        <dbReference type="PROSITE" id="PS50835"/>
    </source>
</evidence>
<organism evidence="6 7">
    <name type="scientific">Phyllostomus discolor</name>
    <name type="common">pale spear-nosed bat</name>
    <dbReference type="NCBI Taxonomy" id="89673"/>
    <lineage>
        <taxon>Eukaryota</taxon>
        <taxon>Metazoa</taxon>
        <taxon>Chordata</taxon>
        <taxon>Craniata</taxon>
        <taxon>Vertebrata</taxon>
        <taxon>Euteleostomi</taxon>
        <taxon>Mammalia</taxon>
        <taxon>Eutheria</taxon>
        <taxon>Laurasiatheria</taxon>
        <taxon>Chiroptera</taxon>
        <taxon>Yangochiroptera</taxon>
        <taxon>Phyllostomidae</taxon>
        <taxon>Phyllostominae</taxon>
        <taxon>Phyllostomus</taxon>
    </lineage>
</organism>
<accession>A0A7E6CMB6</accession>
<name>A0A7E6CMB6_9CHIR</name>